<organism evidence="5 6">
    <name type="scientific">Steinernema hermaphroditum</name>
    <dbReference type="NCBI Taxonomy" id="289476"/>
    <lineage>
        <taxon>Eukaryota</taxon>
        <taxon>Metazoa</taxon>
        <taxon>Ecdysozoa</taxon>
        <taxon>Nematoda</taxon>
        <taxon>Chromadorea</taxon>
        <taxon>Rhabditida</taxon>
        <taxon>Tylenchina</taxon>
        <taxon>Panagrolaimomorpha</taxon>
        <taxon>Strongyloidoidea</taxon>
        <taxon>Steinernematidae</taxon>
        <taxon>Steinernema</taxon>
    </lineage>
</organism>
<sequence>MTNEEFCSKLVKLVHENPLLYNTAHLQHKNSAKRLEVWESIGQELNASGEDCAKRWRYLRDRYRVKHKKMSEPGANMVHILSSFPYYDNMRFLDDFKSEHKGFDFFAFFSPKDGVSRSNQWCQTGSKDNSFECEMDDGACLLAGSNNDELARIISAQLGEPIGDPKLSPSTSRSDDYEPKTKYSRADPEEAMEKMLETSVEVLKESNDVLKRVSASKSQLDDRQEAFMRYVMARLREMSPSRQRRIEDRVIDLLREVK</sequence>
<dbReference type="InterPro" id="IPR004210">
    <property type="entry name" value="BESS_motif"/>
</dbReference>
<evidence type="ECO:0000256" key="2">
    <source>
        <dbReference type="SAM" id="MobiDB-lite"/>
    </source>
</evidence>
<dbReference type="InterPro" id="IPR006578">
    <property type="entry name" value="MADF-dom"/>
</dbReference>
<proteinExistence type="predicted"/>
<evidence type="ECO:0000313" key="5">
    <source>
        <dbReference type="EMBL" id="KAK0413044.1"/>
    </source>
</evidence>
<evidence type="ECO:0000259" key="4">
    <source>
        <dbReference type="PROSITE" id="PS51031"/>
    </source>
</evidence>
<feature type="compositionally biased region" description="Basic and acidic residues" evidence="2">
    <location>
        <begin position="173"/>
        <end position="187"/>
    </location>
</feature>
<evidence type="ECO:0000256" key="1">
    <source>
        <dbReference type="PROSITE-ProRule" id="PRU00371"/>
    </source>
</evidence>
<dbReference type="SMART" id="SM00595">
    <property type="entry name" value="MADF"/>
    <property type="match status" value="1"/>
</dbReference>
<dbReference type="AlphaFoldDB" id="A0AA39LXM1"/>
<comment type="caution">
    <text evidence="5">The sequence shown here is derived from an EMBL/GenBank/DDBJ whole genome shotgun (WGS) entry which is preliminary data.</text>
</comment>
<comment type="subcellular location">
    <subcellularLocation>
        <location evidence="1">Nucleus</location>
    </subcellularLocation>
</comment>
<keyword evidence="1" id="KW-0539">Nucleus</keyword>
<evidence type="ECO:0000313" key="6">
    <source>
        <dbReference type="Proteomes" id="UP001175271"/>
    </source>
</evidence>
<dbReference type="PROSITE" id="PS51031">
    <property type="entry name" value="BESS"/>
    <property type="match status" value="1"/>
</dbReference>
<feature type="domain" description="MADF" evidence="3">
    <location>
        <begin position="9"/>
        <end position="98"/>
    </location>
</feature>
<dbReference type="EMBL" id="JAUCMV010000003">
    <property type="protein sequence ID" value="KAK0413044.1"/>
    <property type="molecule type" value="Genomic_DNA"/>
</dbReference>
<reference evidence="5" key="1">
    <citation type="submission" date="2023-06" db="EMBL/GenBank/DDBJ databases">
        <title>Genomic analysis of the entomopathogenic nematode Steinernema hermaphroditum.</title>
        <authorList>
            <person name="Schwarz E.M."/>
            <person name="Heppert J.K."/>
            <person name="Baniya A."/>
            <person name="Schwartz H.T."/>
            <person name="Tan C.-H."/>
            <person name="Antoshechkin I."/>
            <person name="Sternberg P.W."/>
            <person name="Goodrich-Blair H."/>
            <person name="Dillman A.R."/>
        </authorList>
    </citation>
    <scope>NUCLEOTIDE SEQUENCE</scope>
    <source>
        <strain evidence="5">PS9179</strain>
        <tissue evidence="5">Whole animal</tissue>
    </source>
</reference>
<dbReference type="GO" id="GO:0005634">
    <property type="term" value="C:nucleus"/>
    <property type="evidence" value="ECO:0007669"/>
    <property type="project" value="UniProtKB-SubCell"/>
</dbReference>
<protein>
    <recommendedName>
        <fullName evidence="7">MADF domain-containing protein</fullName>
    </recommendedName>
</protein>
<feature type="domain" description="BESS" evidence="4">
    <location>
        <begin position="221"/>
        <end position="258"/>
    </location>
</feature>
<accession>A0AA39LXM1</accession>
<dbReference type="PANTHER" id="PTHR12243">
    <property type="entry name" value="MADF DOMAIN TRANSCRIPTION FACTOR"/>
    <property type="match status" value="1"/>
</dbReference>
<dbReference type="Pfam" id="PF10545">
    <property type="entry name" value="MADF_DNA_bdg"/>
    <property type="match status" value="1"/>
</dbReference>
<dbReference type="GO" id="GO:0003677">
    <property type="term" value="F:DNA binding"/>
    <property type="evidence" value="ECO:0007669"/>
    <property type="project" value="InterPro"/>
</dbReference>
<evidence type="ECO:0000259" key="3">
    <source>
        <dbReference type="PROSITE" id="PS51029"/>
    </source>
</evidence>
<dbReference type="InterPro" id="IPR039353">
    <property type="entry name" value="TF_Adf1"/>
</dbReference>
<dbReference type="Proteomes" id="UP001175271">
    <property type="component" value="Unassembled WGS sequence"/>
</dbReference>
<feature type="region of interest" description="Disordered" evidence="2">
    <location>
        <begin position="161"/>
        <end position="187"/>
    </location>
</feature>
<evidence type="ECO:0008006" key="7">
    <source>
        <dbReference type="Google" id="ProtNLM"/>
    </source>
</evidence>
<name>A0AA39LXM1_9BILA</name>
<dbReference type="PANTHER" id="PTHR12243:SF67">
    <property type="entry name" value="COREPRESSOR OF PANGOLIN, ISOFORM A-RELATED"/>
    <property type="match status" value="1"/>
</dbReference>
<dbReference type="PROSITE" id="PS51029">
    <property type="entry name" value="MADF"/>
    <property type="match status" value="1"/>
</dbReference>
<gene>
    <name evidence="5" type="ORF">QR680_006564</name>
</gene>
<keyword evidence="6" id="KW-1185">Reference proteome</keyword>